<organism evidence="4 5">
    <name type="scientific">Brachybacterium hainanense</name>
    <dbReference type="NCBI Taxonomy" id="1541174"/>
    <lineage>
        <taxon>Bacteria</taxon>
        <taxon>Bacillati</taxon>
        <taxon>Actinomycetota</taxon>
        <taxon>Actinomycetes</taxon>
        <taxon>Micrococcales</taxon>
        <taxon>Dermabacteraceae</taxon>
        <taxon>Brachybacterium</taxon>
    </lineage>
</organism>
<dbReference type="Proteomes" id="UP001589793">
    <property type="component" value="Unassembled WGS sequence"/>
</dbReference>
<protein>
    <submittedName>
        <fullName evidence="4">HAD family hydrolase</fullName>
        <ecNumber evidence="4">3.1.3.-</ecNumber>
    </submittedName>
</protein>
<dbReference type="NCBIfam" id="TIGR01549">
    <property type="entry name" value="HAD-SF-IA-v1"/>
    <property type="match status" value="1"/>
</dbReference>
<dbReference type="PANTHER" id="PTHR46470:SF4">
    <property type="entry name" value="5-AMINO-6-(5-PHOSPHO-D-RIBITYLAMINO)URACIL PHOSPHATASE YIGB"/>
    <property type="match status" value="1"/>
</dbReference>
<evidence type="ECO:0000313" key="4">
    <source>
        <dbReference type="EMBL" id="MFC0672362.1"/>
    </source>
</evidence>
<dbReference type="Gene3D" id="1.20.120.1600">
    <property type="match status" value="1"/>
</dbReference>
<dbReference type="Pfam" id="PF00702">
    <property type="entry name" value="Hydrolase"/>
    <property type="match status" value="1"/>
</dbReference>
<dbReference type="InterPro" id="IPR051400">
    <property type="entry name" value="HAD-like_hydrolase"/>
</dbReference>
<dbReference type="SUPFAM" id="SSF56784">
    <property type="entry name" value="HAD-like"/>
    <property type="match status" value="1"/>
</dbReference>
<comment type="cofactor">
    <cofactor evidence="1">
        <name>Mg(2+)</name>
        <dbReference type="ChEBI" id="CHEBI:18420"/>
    </cofactor>
</comment>
<evidence type="ECO:0000256" key="3">
    <source>
        <dbReference type="ARBA" id="ARBA00022842"/>
    </source>
</evidence>
<dbReference type="Gene3D" id="3.40.50.1000">
    <property type="entry name" value="HAD superfamily/HAD-like"/>
    <property type="match status" value="1"/>
</dbReference>
<dbReference type="InterPro" id="IPR023214">
    <property type="entry name" value="HAD_sf"/>
</dbReference>
<comment type="caution">
    <text evidence="4">The sequence shown here is derived from an EMBL/GenBank/DDBJ whole genome shotgun (WGS) entry which is preliminary data.</text>
</comment>
<dbReference type="NCBIfam" id="TIGR01509">
    <property type="entry name" value="HAD-SF-IA-v3"/>
    <property type="match status" value="1"/>
</dbReference>
<proteinExistence type="predicted"/>
<keyword evidence="2 4" id="KW-0378">Hydrolase</keyword>
<evidence type="ECO:0000313" key="5">
    <source>
        <dbReference type="Proteomes" id="UP001589793"/>
    </source>
</evidence>
<sequence>MTAWASPRASESTTPIRAVVLDLDDTPFDHATSMRRGVLRLLAELGLRPTPELARSWEEQAVRLMERHRAGTLGPEGYRRARVAHLLAAAGHPDADGMTHAPDVLDQTYAQYLELYEDSWIAFPDAHATLDRLRAAGLRLGVLTNGPEDRQRRKLRALEIDTRVDALCTSESVGSRKPDPRMYAAICEVLDVAPEQVLHVGDDVENDVRGPIAAGMRAVHLDRSSAASSDGPDRGGSCPRRITGLEAILSMV</sequence>
<dbReference type="SFLD" id="SFLDS00003">
    <property type="entry name" value="Haloacid_Dehalogenase"/>
    <property type="match status" value="1"/>
</dbReference>
<dbReference type="GO" id="GO:0016787">
    <property type="term" value="F:hydrolase activity"/>
    <property type="evidence" value="ECO:0007669"/>
    <property type="project" value="UniProtKB-KW"/>
</dbReference>
<gene>
    <name evidence="4" type="ORF">ACFFF6_00175</name>
</gene>
<name>A0ABV6R5V7_9MICO</name>
<reference evidence="4 5" key="1">
    <citation type="submission" date="2024-09" db="EMBL/GenBank/DDBJ databases">
        <authorList>
            <person name="Sun Q."/>
            <person name="Mori K."/>
        </authorList>
    </citation>
    <scope>NUCLEOTIDE SEQUENCE [LARGE SCALE GENOMIC DNA]</scope>
    <source>
        <strain evidence="4 5">CICC 10874</strain>
    </source>
</reference>
<accession>A0ABV6R5V7</accession>
<keyword evidence="3" id="KW-0460">Magnesium</keyword>
<evidence type="ECO:0000256" key="1">
    <source>
        <dbReference type="ARBA" id="ARBA00001946"/>
    </source>
</evidence>
<dbReference type="EC" id="3.1.3.-" evidence="4"/>
<dbReference type="InterPro" id="IPR006439">
    <property type="entry name" value="HAD-SF_hydro_IA"/>
</dbReference>
<evidence type="ECO:0000256" key="2">
    <source>
        <dbReference type="ARBA" id="ARBA00022801"/>
    </source>
</evidence>
<dbReference type="InterPro" id="IPR036412">
    <property type="entry name" value="HAD-like_sf"/>
</dbReference>
<dbReference type="PRINTS" id="PR00413">
    <property type="entry name" value="HADHALOGNASE"/>
</dbReference>
<dbReference type="PANTHER" id="PTHR46470">
    <property type="entry name" value="N-ACYLNEURAMINATE-9-PHOSPHATASE"/>
    <property type="match status" value="1"/>
</dbReference>
<keyword evidence="5" id="KW-1185">Reference proteome</keyword>
<dbReference type="SFLD" id="SFLDG01129">
    <property type="entry name" value="C1.5:_HAD__Beta-PGM__Phosphata"/>
    <property type="match status" value="1"/>
</dbReference>
<dbReference type="RefSeq" id="WP_376977109.1">
    <property type="nucleotide sequence ID" value="NZ_JBHLSV010000001.1"/>
</dbReference>
<dbReference type="EMBL" id="JBHLSV010000001">
    <property type="protein sequence ID" value="MFC0672362.1"/>
    <property type="molecule type" value="Genomic_DNA"/>
</dbReference>